<accession>A0ABP8X258</accession>
<dbReference type="Pfam" id="PF07883">
    <property type="entry name" value="Cupin_2"/>
    <property type="match status" value="1"/>
</dbReference>
<protein>
    <recommendedName>
        <fullName evidence="1">Cupin type-2 domain-containing protein</fullName>
    </recommendedName>
</protein>
<sequence>MPPILHRPGALEGSPRSHAFLPADPRGWRSVAVTEWELTGEEWVDRHPHDEVNYVLEGTLVVECDGETVEAPRGSVVHVPAGSTGRYRAPVHARMLAIYGPNPTGAPTEVGGLRRLQPEQRCGSTGSSTPPASSA</sequence>
<dbReference type="InterPro" id="IPR013096">
    <property type="entry name" value="Cupin_2"/>
</dbReference>
<name>A0ABP8X258_9PSEU</name>
<dbReference type="RefSeq" id="WP_345382266.1">
    <property type="nucleotide sequence ID" value="NZ_BAABIC010000014.1"/>
</dbReference>
<dbReference type="Gene3D" id="2.60.120.10">
    <property type="entry name" value="Jelly Rolls"/>
    <property type="match status" value="1"/>
</dbReference>
<proteinExistence type="predicted"/>
<dbReference type="SUPFAM" id="SSF51182">
    <property type="entry name" value="RmlC-like cupins"/>
    <property type="match status" value="1"/>
</dbReference>
<dbReference type="InterPro" id="IPR014710">
    <property type="entry name" value="RmlC-like_jellyroll"/>
</dbReference>
<evidence type="ECO:0000313" key="3">
    <source>
        <dbReference type="Proteomes" id="UP001500325"/>
    </source>
</evidence>
<organism evidence="2 3">
    <name type="scientific">Pseudonocardia yuanmonensis</name>
    <dbReference type="NCBI Taxonomy" id="1095914"/>
    <lineage>
        <taxon>Bacteria</taxon>
        <taxon>Bacillati</taxon>
        <taxon>Actinomycetota</taxon>
        <taxon>Actinomycetes</taxon>
        <taxon>Pseudonocardiales</taxon>
        <taxon>Pseudonocardiaceae</taxon>
        <taxon>Pseudonocardia</taxon>
    </lineage>
</organism>
<evidence type="ECO:0000259" key="1">
    <source>
        <dbReference type="Pfam" id="PF07883"/>
    </source>
</evidence>
<feature type="domain" description="Cupin type-2" evidence="1">
    <location>
        <begin position="41"/>
        <end position="99"/>
    </location>
</feature>
<keyword evidence="3" id="KW-1185">Reference proteome</keyword>
<evidence type="ECO:0000313" key="2">
    <source>
        <dbReference type="EMBL" id="GAA4698547.1"/>
    </source>
</evidence>
<comment type="caution">
    <text evidence="2">The sequence shown here is derived from an EMBL/GenBank/DDBJ whole genome shotgun (WGS) entry which is preliminary data.</text>
</comment>
<dbReference type="InterPro" id="IPR011051">
    <property type="entry name" value="RmlC_Cupin_sf"/>
</dbReference>
<dbReference type="Proteomes" id="UP001500325">
    <property type="component" value="Unassembled WGS sequence"/>
</dbReference>
<gene>
    <name evidence="2" type="ORF">GCM10023215_41180</name>
</gene>
<dbReference type="EMBL" id="BAABIC010000014">
    <property type="protein sequence ID" value="GAA4698547.1"/>
    <property type="molecule type" value="Genomic_DNA"/>
</dbReference>
<reference evidence="3" key="1">
    <citation type="journal article" date="2019" name="Int. J. Syst. Evol. Microbiol.">
        <title>The Global Catalogue of Microorganisms (GCM) 10K type strain sequencing project: providing services to taxonomists for standard genome sequencing and annotation.</title>
        <authorList>
            <consortium name="The Broad Institute Genomics Platform"/>
            <consortium name="The Broad Institute Genome Sequencing Center for Infectious Disease"/>
            <person name="Wu L."/>
            <person name="Ma J."/>
        </authorList>
    </citation>
    <scope>NUCLEOTIDE SEQUENCE [LARGE SCALE GENOMIC DNA]</scope>
    <source>
        <strain evidence="3">JCM 18055</strain>
    </source>
</reference>